<dbReference type="Pfam" id="PF12706">
    <property type="entry name" value="Lactamase_B_2"/>
    <property type="match status" value="1"/>
</dbReference>
<gene>
    <name evidence="2" type="ORF">GCM10023338_08570</name>
</gene>
<dbReference type="EMBL" id="BAABKE010000002">
    <property type="protein sequence ID" value="GAA5097274.1"/>
    <property type="molecule type" value="Genomic_DNA"/>
</dbReference>
<protein>
    <submittedName>
        <fullName evidence="2">MBL fold metallo-hydrolase</fullName>
    </submittedName>
</protein>
<keyword evidence="3" id="KW-1185">Reference proteome</keyword>
<organism evidence="2 3">
    <name type="scientific">Wohlfahrtiimonas larvae</name>
    <dbReference type="NCBI Taxonomy" id="1157986"/>
    <lineage>
        <taxon>Bacteria</taxon>
        <taxon>Pseudomonadati</taxon>
        <taxon>Pseudomonadota</taxon>
        <taxon>Gammaproteobacteria</taxon>
        <taxon>Cardiobacteriales</taxon>
        <taxon>Ignatzschineriaceae</taxon>
        <taxon>Wohlfahrtiimonas</taxon>
    </lineage>
</organism>
<dbReference type="InterPro" id="IPR036866">
    <property type="entry name" value="RibonucZ/Hydroxyglut_hydro"/>
</dbReference>
<dbReference type="RefSeq" id="WP_077924955.1">
    <property type="nucleotide sequence ID" value="NZ_BAABKE010000002.1"/>
</dbReference>
<dbReference type="Proteomes" id="UP001500631">
    <property type="component" value="Unassembled WGS sequence"/>
</dbReference>
<evidence type="ECO:0000313" key="3">
    <source>
        <dbReference type="Proteomes" id="UP001500631"/>
    </source>
</evidence>
<sequence>MFYKNPYYNPEKSHHTPYGFQNPEPLHIPLTRVAKWLKERWMSKTSRLPKGGYEQFIQDWMVEADFSHSGDYVNWLGHCSLYFNLDHTGLLTDPVFSNRASFLSWIGPKRQTPTPIDIKEIPTLQYVLISHEHYDHLDYATIVQLNQHFPNLTFIVPLGLERWFHKKGITQVIALDWWDQYVINDQLIITATPAQHWSNRHPFARNRNLWCGYMITHQDKNHYFAGDTAYAENLLEIGDRFDIDYGYMPIGCYAPEWFMGYQHISPSDSVRLHNELGIKQSIGVHWGVFELGDERFDDTPIQIQNAITQYDTPPIFEVVPINTTMKLS</sequence>
<evidence type="ECO:0000313" key="2">
    <source>
        <dbReference type="EMBL" id="GAA5097274.1"/>
    </source>
</evidence>
<evidence type="ECO:0000259" key="1">
    <source>
        <dbReference type="Pfam" id="PF12706"/>
    </source>
</evidence>
<comment type="caution">
    <text evidence="2">The sequence shown here is derived from an EMBL/GenBank/DDBJ whole genome shotgun (WGS) entry which is preliminary data.</text>
</comment>
<dbReference type="PANTHER" id="PTHR15032">
    <property type="entry name" value="N-ACYL-PHOSPHATIDYLETHANOLAMINE-HYDROLYZING PHOSPHOLIPASE D"/>
    <property type="match status" value="1"/>
</dbReference>
<reference evidence="3" key="1">
    <citation type="journal article" date="2019" name="Int. J. Syst. Evol. Microbiol.">
        <title>The Global Catalogue of Microorganisms (GCM) 10K type strain sequencing project: providing services to taxonomists for standard genome sequencing and annotation.</title>
        <authorList>
            <consortium name="The Broad Institute Genomics Platform"/>
            <consortium name="The Broad Institute Genome Sequencing Center for Infectious Disease"/>
            <person name="Wu L."/>
            <person name="Ma J."/>
        </authorList>
    </citation>
    <scope>NUCLEOTIDE SEQUENCE [LARGE SCALE GENOMIC DNA]</scope>
    <source>
        <strain evidence="3">JCM 18424</strain>
    </source>
</reference>
<feature type="domain" description="Metallo-beta-lactamase" evidence="1">
    <location>
        <begin position="90"/>
        <end position="286"/>
    </location>
</feature>
<dbReference type="PANTHER" id="PTHR15032:SF4">
    <property type="entry name" value="N-ACYL-PHOSPHATIDYLETHANOLAMINE-HYDROLYZING PHOSPHOLIPASE D"/>
    <property type="match status" value="1"/>
</dbReference>
<name>A0ABP9MM37_9GAMM</name>
<dbReference type="InterPro" id="IPR001279">
    <property type="entry name" value="Metallo-B-lactamas"/>
</dbReference>
<dbReference type="Gene3D" id="3.60.15.10">
    <property type="entry name" value="Ribonuclease Z/Hydroxyacylglutathione hydrolase-like"/>
    <property type="match status" value="1"/>
</dbReference>
<dbReference type="SUPFAM" id="SSF56281">
    <property type="entry name" value="Metallo-hydrolase/oxidoreductase"/>
    <property type="match status" value="1"/>
</dbReference>
<accession>A0ABP9MM37</accession>
<proteinExistence type="predicted"/>